<protein>
    <submittedName>
        <fullName evidence="1">Uncharacterized protein</fullName>
    </submittedName>
</protein>
<evidence type="ECO:0000313" key="1">
    <source>
        <dbReference type="EMBL" id="TDR15144.1"/>
    </source>
</evidence>
<dbReference type="Proteomes" id="UP000295729">
    <property type="component" value="Unassembled WGS sequence"/>
</dbReference>
<keyword evidence="2" id="KW-1185">Reference proteome</keyword>
<reference evidence="1 2" key="1">
    <citation type="submission" date="2019-03" db="EMBL/GenBank/DDBJ databases">
        <title>Genomic Encyclopedia of Type Strains, Phase IV (KMG-IV): sequencing the most valuable type-strain genomes for metagenomic binning, comparative biology and taxonomic classification.</title>
        <authorList>
            <person name="Goeker M."/>
        </authorList>
    </citation>
    <scope>NUCLEOTIDE SEQUENCE [LARGE SCALE GENOMIC DNA]</scope>
    <source>
        <strain evidence="1 2">DSM 5604</strain>
    </source>
</reference>
<evidence type="ECO:0000313" key="2">
    <source>
        <dbReference type="Proteomes" id="UP000295729"/>
    </source>
</evidence>
<proteinExistence type="predicted"/>
<organism evidence="1 2">
    <name type="scientific">Marinomonas communis</name>
    <dbReference type="NCBI Taxonomy" id="28254"/>
    <lineage>
        <taxon>Bacteria</taxon>
        <taxon>Pseudomonadati</taxon>
        <taxon>Pseudomonadota</taxon>
        <taxon>Gammaproteobacteria</taxon>
        <taxon>Oceanospirillales</taxon>
        <taxon>Oceanospirillaceae</taxon>
        <taxon>Marinomonas</taxon>
    </lineage>
</organism>
<gene>
    <name evidence="1" type="ORF">C8D85_0498</name>
</gene>
<name>A0A4R6XC86_9GAMM</name>
<sequence length="32" mass="3610">MAAFIEKITKHFAGNQDIEDVVLGGEAWVEYK</sequence>
<accession>A0A4R6XC86</accession>
<dbReference type="AlphaFoldDB" id="A0A4R6XC86"/>
<comment type="caution">
    <text evidence="1">The sequence shown here is derived from an EMBL/GenBank/DDBJ whole genome shotgun (WGS) entry which is preliminary data.</text>
</comment>
<dbReference type="EMBL" id="SNZA01000001">
    <property type="protein sequence ID" value="TDR15144.1"/>
    <property type="molecule type" value="Genomic_DNA"/>
</dbReference>